<dbReference type="SUPFAM" id="SSF141868">
    <property type="entry name" value="EAL domain-like"/>
    <property type="match status" value="1"/>
</dbReference>
<dbReference type="Gene3D" id="3.20.20.450">
    <property type="entry name" value="EAL domain"/>
    <property type="match status" value="1"/>
</dbReference>
<sequence>MNLDDILALAESQPATALEVARARRFARAVLSEHDAALAENREIIVDAEVVDPLAAGLDEATRIARAAQLAKLGTITWTVGRGQPRRLTDVSWSDEMAMIFGYAPGTIELTSDALLKIVHPADAAAFRAAVEAAWEHRRPGEVTFRVIRQDRTVCYVRCDIEVLTDAGEPSGVIATGEDVTAQELARQERVRVATRNEMLCADRAAQDHVTGLPSRAWFTDEVDRARRTTDGALVVVATEPAVRLPGDFTDADRDRLAARTAHLLEQIAGPGVTCGLVGPGLWGMLVTGPDRPGETPEALAERIADTLRHHLFPTGSKSIRLNTWAGLVHFGAGVPETGFDLLVDGEYAVREARRSGHVVHALDHPVRNTERTARCRERVLRAVSANRFALYTQPLLDLGLNKVTRHEILLRVRSDTGEPTAPWAFLDIAERVGEILAVDKWVIDHALEAVSRGTQTSHYQLNVSGRSLADPGLLAFVHEAIRRHEVDPARLTFEITETALIENHNAALDFATGIRRIGCHLALDDYGTGFAPLNYLRHFPVDLVKIDGTFIVDLCRSPTDQALVSQLVTLCHTLGIRVAAEYVEDEPTLDLLRGYGVDFAQGFRCGRPVPIGASLAAPESVELELRLPARAGEDQSVTRTVVG</sequence>
<dbReference type="SUPFAM" id="SSF55785">
    <property type="entry name" value="PYP-like sensor domain (PAS domain)"/>
    <property type="match status" value="1"/>
</dbReference>
<keyword evidence="3" id="KW-1185">Reference proteome</keyword>
<accession>A0ABT4B8B6</accession>
<dbReference type="InterPro" id="IPR001610">
    <property type="entry name" value="PAC"/>
</dbReference>
<reference evidence="2" key="1">
    <citation type="submission" date="2022-11" db="EMBL/GenBank/DDBJ databases">
        <authorList>
            <person name="Somphong A."/>
            <person name="Phongsopitanun W."/>
        </authorList>
    </citation>
    <scope>NUCLEOTIDE SEQUENCE</scope>
    <source>
        <strain evidence="2">Pm04-4</strain>
    </source>
</reference>
<dbReference type="Proteomes" id="UP001151002">
    <property type="component" value="Unassembled WGS sequence"/>
</dbReference>
<evidence type="ECO:0000313" key="2">
    <source>
        <dbReference type="EMBL" id="MCY1142745.1"/>
    </source>
</evidence>
<dbReference type="InterPro" id="IPR013655">
    <property type="entry name" value="PAS_fold_3"/>
</dbReference>
<protein>
    <submittedName>
        <fullName evidence="2">EAL domain-containing protein</fullName>
    </submittedName>
</protein>
<dbReference type="EMBL" id="JAPNTZ010000013">
    <property type="protein sequence ID" value="MCY1142745.1"/>
    <property type="molecule type" value="Genomic_DNA"/>
</dbReference>
<dbReference type="CDD" id="cd01948">
    <property type="entry name" value="EAL"/>
    <property type="match status" value="1"/>
</dbReference>
<dbReference type="Pfam" id="PF08447">
    <property type="entry name" value="PAS_3"/>
    <property type="match status" value="1"/>
</dbReference>
<dbReference type="Gene3D" id="3.30.70.270">
    <property type="match status" value="1"/>
</dbReference>
<dbReference type="PANTHER" id="PTHR33121:SF23">
    <property type="entry name" value="CYCLIC DI-GMP PHOSPHODIESTERASE PDEB"/>
    <property type="match status" value="1"/>
</dbReference>
<dbReference type="PROSITE" id="PS50883">
    <property type="entry name" value="EAL"/>
    <property type="match status" value="1"/>
</dbReference>
<dbReference type="InterPro" id="IPR035919">
    <property type="entry name" value="EAL_sf"/>
</dbReference>
<dbReference type="InterPro" id="IPR050706">
    <property type="entry name" value="Cyclic-di-GMP_PDE-like"/>
</dbReference>
<dbReference type="RefSeq" id="WP_267567209.1">
    <property type="nucleotide sequence ID" value="NZ_JAPNTZ010000013.1"/>
</dbReference>
<name>A0ABT4B8B6_9ACTN</name>
<evidence type="ECO:0000313" key="3">
    <source>
        <dbReference type="Proteomes" id="UP001151002"/>
    </source>
</evidence>
<dbReference type="PANTHER" id="PTHR33121">
    <property type="entry name" value="CYCLIC DI-GMP PHOSPHODIESTERASE PDEF"/>
    <property type="match status" value="1"/>
</dbReference>
<dbReference type="InterPro" id="IPR001633">
    <property type="entry name" value="EAL_dom"/>
</dbReference>
<feature type="domain" description="EAL" evidence="1">
    <location>
        <begin position="373"/>
        <end position="623"/>
    </location>
</feature>
<organism evidence="2 3">
    <name type="scientific">Paractinoplanes pyxinae</name>
    <dbReference type="NCBI Taxonomy" id="2997416"/>
    <lineage>
        <taxon>Bacteria</taxon>
        <taxon>Bacillati</taxon>
        <taxon>Actinomycetota</taxon>
        <taxon>Actinomycetes</taxon>
        <taxon>Micromonosporales</taxon>
        <taxon>Micromonosporaceae</taxon>
        <taxon>Paractinoplanes</taxon>
    </lineage>
</organism>
<dbReference type="InterPro" id="IPR043128">
    <property type="entry name" value="Rev_trsase/Diguanyl_cyclase"/>
</dbReference>
<dbReference type="InterPro" id="IPR000014">
    <property type="entry name" value="PAS"/>
</dbReference>
<dbReference type="InterPro" id="IPR035965">
    <property type="entry name" value="PAS-like_dom_sf"/>
</dbReference>
<dbReference type="SMART" id="SM00052">
    <property type="entry name" value="EAL"/>
    <property type="match status" value="1"/>
</dbReference>
<comment type="caution">
    <text evidence="2">The sequence shown here is derived from an EMBL/GenBank/DDBJ whole genome shotgun (WGS) entry which is preliminary data.</text>
</comment>
<dbReference type="NCBIfam" id="TIGR00229">
    <property type="entry name" value="sensory_box"/>
    <property type="match status" value="1"/>
</dbReference>
<dbReference type="SMART" id="SM00086">
    <property type="entry name" value="PAC"/>
    <property type="match status" value="1"/>
</dbReference>
<gene>
    <name evidence="2" type="ORF">OWR29_32525</name>
</gene>
<proteinExistence type="predicted"/>
<dbReference type="Gene3D" id="3.30.450.20">
    <property type="entry name" value="PAS domain"/>
    <property type="match status" value="1"/>
</dbReference>
<dbReference type="Pfam" id="PF00563">
    <property type="entry name" value="EAL"/>
    <property type="match status" value="1"/>
</dbReference>
<evidence type="ECO:0000259" key="1">
    <source>
        <dbReference type="PROSITE" id="PS50883"/>
    </source>
</evidence>